<dbReference type="Proteomes" id="UP000663829">
    <property type="component" value="Unassembled WGS sequence"/>
</dbReference>
<gene>
    <name evidence="2" type="ORF">GPM918_LOCUS45330</name>
    <name evidence="1" type="ORF">OVA965_LOCUS35530</name>
    <name evidence="4" type="ORF">SRO942_LOCUS47735</name>
    <name evidence="3" type="ORF">TMI583_LOCUS36498</name>
</gene>
<reference evidence="2" key="1">
    <citation type="submission" date="2021-02" db="EMBL/GenBank/DDBJ databases">
        <authorList>
            <person name="Nowell W R."/>
        </authorList>
    </citation>
    <scope>NUCLEOTIDE SEQUENCE</scope>
</reference>
<dbReference type="EMBL" id="CAJNOQ010050047">
    <property type="protein sequence ID" value="CAF1647683.1"/>
    <property type="molecule type" value="Genomic_DNA"/>
</dbReference>
<dbReference type="EMBL" id="CAJNOK010031080">
    <property type="protein sequence ID" value="CAF1467897.1"/>
    <property type="molecule type" value="Genomic_DNA"/>
</dbReference>
<dbReference type="Proteomes" id="UP000681722">
    <property type="component" value="Unassembled WGS sequence"/>
</dbReference>
<dbReference type="Proteomes" id="UP000677228">
    <property type="component" value="Unassembled WGS sequence"/>
</dbReference>
<evidence type="ECO:0000313" key="4">
    <source>
        <dbReference type="EMBL" id="CAF4570171.1"/>
    </source>
</evidence>
<organism evidence="2 5">
    <name type="scientific">Didymodactylos carnosus</name>
    <dbReference type="NCBI Taxonomy" id="1234261"/>
    <lineage>
        <taxon>Eukaryota</taxon>
        <taxon>Metazoa</taxon>
        <taxon>Spiralia</taxon>
        <taxon>Gnathifera</taxon>
        <taxon>Rotifera</taxon>
        <taxon>Eurotatoria</taxon>
        <taxon>Bdelloidea</taxon>
        <taxon>Philodinida</taxon>
        <taxon>Philodinidae</taxon>
        <taxon>Didymodactylos</taxon>
    </lineage>
</organism>
<dbReference type="EMBL" id="CAJOBA010052954">
    <property type="protein sequence ID" value="CAF4260150.1"/>
    <property type="molecule type" value="Genomic_DNA"/>
</dbReference>
<protein>
    <submittedName>
        <fullName evidence="2">Uncharacterized protein</fullName>
    </submittedName>
</protein>
<dbReference type="Proteomes" id="UP000682733">
    <property type="component" value="Unassembled WGS sequence"/>
</dbReference>
<comment type="caution">
    <text evidence="2">The sequence shown here is derived from an EMBL/GenBank/DDBJ whole genome shotgun (WGS) entry which is preliminary data.</text>
</comment>
<evidence type="ECO:0000313" key="5">
    <source>
        <dbReference type="Proteomes" id="UP000663829"/>
    </source>
</evidence>
<keyword evidence="5" id="KW-1185">Reference proteome</keyword>
<dbReference type="OrthoDB" id="10021120at2759"/>
<evidence type="ECO:0000313" key="1">
    <source>
        <dbReference type="EMBL" id="CAF1467897.1"/>
    </source>
</evidence>
<name>A0A816EB84_9BILA</name>
<evidence type="ECO:0000313" key="2">
    <source>
        <dbReference type="EMBL" id="CAF1647683.1"/>
    </source>
</evidence>
<dbReference type="EMBL" id="CAJOBC010120071">
    <property type="protein sequence ID" value="CAF4570171.1"/>
    <property type="molecule type" value="Genomic_DNA"/>
</dbReference>
<accession>A0A816EB84</accession>
<evidence type="ECO:0000313" key="3">
    <source>
        <dbReference type="EMBL" id="CAF4260150.1"/>
    </source>
</evidence>
<sequence length="124" mass="14675">MFNLISFNLPVKTLDGKDKEEDEDDNSNDYVVDATIIYDRSSNPHTFVIGQYVGREDQMTTDRNDSLLQVIYKFDRTLKHFRAFICTNARQSPYYTDLLNQVLFNVNDQSYIYDSFDDDNFKRK</sequence>
<proteinExistence type="predicted"/>
<dbReference type="AlphaFoldDB" id="A0A816EB84"/>